<dbReference type="Proteomes" id="UP001642260">
    <property type="component" value="Unassembled WGS sequence"/>
</dbReference>
<reference evidence="1 2" key="1">
    <citation type="submission" date="2022-03" db="EMBL/GenBank/DDBJ databases">
        <authorList>
            <person name="Macdonald S."/>
            <person name="Ahmed S."/>
            <person name="Newling K."/>
        </authorList>
    </citation>
    <scope>NUCLEOTIDE SEQUENCE [LARGE SCALE GENOMIC DNA]</scope>
</reference>
<dbReference type="EMBL" id="CAKOAT010228487">
    <property type="protein sequence ID" value="CAH8357124.1"/>
    <property type="molecule type" value="Genomic_DNA"/>
</dbReference>
<organism evidence="1 2">
    <name type="scientific">Eruca vesicaria subsp. sativa</name>
    <name type="common">Garden rocket</name>
    <name type="synonym">Eruca sativa</name>
    <dbReference type="NCBI Taxonomy" id="29727"/>
    <lineage>
        <taxon>Eukaryota</taxon>
        <taxon>Viridiplantae</taxon>
        <taxon>Streptophyta</taxon>
        <taxon>Embryophyta</taxon>
        <taxon>Tracheophyta</taxon>
        <taxon>Spermatophyta</taxon>
        <taxon>Magnoliopsida</taxon>
        <taxon>eudicotyledons</taxon>
        <taxon>Gunneridae</taxon>
        <taxon>Pentapetalae</taxon>
        <taxon>rosids</taxon>
        <taxon>malvids</taxon>
        <taxon>Brassicales</taxon>
        <taxon>Brassicaceae</taxon>
        <taxon>Brassiceae</taxon>
        <taxon>Eruca</taxon>
    </lineage>
</organism>
<name>A0ABC8KEI5_ERUVS</name>
<comment type="caution">
    <text evidence="1">The sequence shown here is derived from an EMBL/GenBank/DDBJ whole genome shotgun (WGS) entry which is preliminary data.</text>
</comment>
<proteinExistence type="predicted"/>
<evidence type="ECO:0000313" key="1">
    <source>
        <dbReference type="EMBL" id="CAH8357124.1"/>
    </source>
</evidence>
<accession>A0ABC8KEI5</accession>
<gene>
    <name evidence="1" type="ORF">ERUC_LOCUS22879</name>
</gene>
<protein>
    <submittedName>
        <fullName evidence="1">Uncharacterized protein</fullName>
    </submittedName>
</protein>
<dbReference type="AlphaFoldDB" id="A0ABC8KEI5"/>
<evidence type="ECO:0000313" key="2">
    <source>
        <dbReference type="Proteomes" id="UP001642260"/>
    </source>
</evidence>
<sequence>MSGASTFSSICFERGCCWFKGDGKIDKRANSLTLGSRFRVSANSSASKDIRIGLFGASGYTGTR</sequence>
<keyword evidence="2" id="KW-1185">Reference proteome</keyword>